<evidence type="ECO:0000313" key="2">
    <source>
        <dbReference type="Proteomes" id="UP000054995"/>
    </source>
</evidence>
<proteinExistence type="predicted"/>
<reference evidence="1 2" key="1">
    <citation type="submission" date="2015-01" db="EMBL/GenBank/DDBJ databases">
        <title>Evolution of Trichinella species and genotypes.</title>
        <authorList>
            <person name="Korhonen P.K."/>
            <person name="Edoardo P."/>
            <person name="Giuseppe L.R."/>
            <person name="Gasser R.B."/>
        </authorList>
    </citation>
    <scope>NUCLEOTIDE SEQUENCE [LARGE SCALE GENOMIC DNA]</scope>
    <source>
        <strain evidence="1">ISS470</strain>
    </source>
</reference>
<dbReference type="AlphaFoldDB" id="A0A0V1DSH7"/>
<accession>A0A0V1DSH7</accession>
<sequence>MYCKVKSRNLKNDCSIEDKICTQPQVKLDSSWAEET</sequence>
<protein>
    <submittedName>
        <fullName evidence="1">Uncharacterized protein</fullName>
    </submittedName>
</protein>
<name>A0A0V1DSH7_TRIPS</name>
<comment type="caution">
    <text evidence="1">The sequence shown here is derived from an EMBL/GenBank/DDBJ whole genome shotgun (WGS) entry which is preliminary data.</text>
</comment>
<gene>
    <name evidence="1" type="ORF">T4D_4055</name>
</gene>
<evidence type="ECO:0000313" key="1">
    <source>
        <dbReference type="EMBL" id="KRY64353.1"/>
    </source>
</evidence>
<keyword evidence="2" id="KW-1185">Reference proteome</keyword>
<dbReference type="EMBL" id="JYDT01001586">
    <property type="protein sequence ID" value="KRY64353.1"/>
    <property type="molecule type" value="Genomic_DNA"/>
</dbReference>
<organism evidence="1 2">
    <name type="scientific">Trichinella pseudospiralis</name>
    <name type="common">Parasitic roundworm</name>
    <dbReference type="NCBI Taxonomy" id="6337"/>
    <lineage>
        <taxon>Eukaryota</taxon>
        <taxon>Metazoa</taxon>
        <taxon>Ecdysozoa</taxon>
        <taxon>Nematoda</taxon>
        <taxon>Enoplea</taxon>
        <taxon>Dorylaimia</taxon>
        <taxon>Trichinellida</taxon>
        <taxon>Trichinellidae</taxon>
        <taxon>Trichinella</taxon>
    </lineage>
</organism>
<dbReference type="Proteomes" id="UP000054995">
    <property type="component" value="Unassembled WGS sequence"/>
</dbReference>